<reference evidence="1" key="2">
    <citation type="journal article" date="2015" name="Fish Shellfish Immunol.">
        <title>Early steps in the European eel (Anguilla anguilla)-Vibrio vulnificus interaction in the gills: Role of the RtxA13 toxin.</title>
        <authorList>
            <person name="Callol A."/>
            <person name="Pajuelo D."/>
            <person name="Ebbesson L."/>
            <person name="Teles M."/>
            <person name="MacKenzie S."/>
            <person name="Amaro C."/>
        </authorList>
    </citation>
    <scope>NUCLEOTIDE SEQUENCE</scope>
</reference>
<dbReference type="AlphaFoldDB" id="A0A0E9T1S6"/>
<sequence length="41" mass="4870">MHLDLTDQKALVSNPRQQLLKTHPWLLRTVTCPLEPQRFED</sequence>
<name>A0A0E9T1S6_ANGAN</name>
<organism evidence="1">
    <name type="scientific">Anguilla anguilla</name>
    <name type="common">European freshwater eel</name>
    <name type="synonym">Muraena anguilla</name>
    <dbReference type="NCBI Taxonomy" id="7936"/>
    <lineage>
        <taxon>Eukaryota</taxon>
        <taxon>Metazoa</taxon>
        <taxon>Chordata</taxon>
        <taxon>Craniata</taxon>
        <taxon>Vertebrata</taxon>
        <taxon>Euteleostomi</taxon>
        <taxon>Actinopterygii</taxon>
        <taxon>Neopterygii</taxon>
        <taxon>Teleostei</taxon>
        <taxon>Anguilliformes</taxon>
        <taxon>Anguillidae</taxon>
        <taxon>Anguilla</taxon>
    </lineage>
</organism>
<dbReference type="EMBL" id="GBXM01061021">
    <property type="protein sequence ID" value="JAH47556.1"/>
    <property type="molecule type" value="Transcribed_RNA"/>
</dbReference>
<proteinExistence type="predicted"/>
<evidence type="ECO:0000313" key="1">
    <source>
        <dbReference type="EMBL" id="JAH47556.1"/>
    </source>
</evidence>
<reference evidence="1" key="1">
    <citation type="submission" date="2014-11" db="EMBL/GenBank/DDBJ databases">
        <authorList>
            <person name="Amaro Gonzalez C."/>
        </authorList>
    </citation>
    <scope>NUCLEOTIDE SEQUENCE</scope>
</reference>
<protein>
    <submittedName>
        <fullName evidence="1">Uncharacterized protein</fullName>
    </submittedName>
</protein>
<accession>A0A0E9T1S6</accession>